<dbReference type="Gene3D" id="3.40.1190.20">
    <property type="match status" value="1"/>
</dbReference>
<evidence type="ECO:0008006" key="3">
    <source>
        <dbReference type="Google" id="ProtNLM"/>
    </source>
</evidence>
<dbReference type="AlphaFoldDB" id="A0AAJ2H1Q5"/>
<comment type="caution">
    <text evidence="1">The sequence shown here is derived from an EMBL/GenBank/DDBJ whole genome shotgun (WGS) entry which is preliminary data.</text>
</comment>
<proteinExistence type="predicted"/>
<feature type="non-terminal residue" evidence="1">
    <location>
        <position position="93"/>
    </location>
</feature>
<gene>
    <name evidence="1" type="ORF">RJJ65_35455</name>
</gene>
<dbReference type="InterPro" id="IPR029056">
    <property type="entry name" value="Ribokinase-like"/>
</dbReference>
<evidence type="ECO:0000313" key="2">
    <source>
        <dbReference type="Proteomes" id="UP001268610"/>
    </source>
</evidence>
<dbReference type="EMBL" id="JAVLSF010000224">
    <property type="protein sequence ID" value="MDR9777835.1"/>
    <property type="molecule type" value="Genomic_DNA"/>
</dbReference>
<reference evidence="1" key="1">
    <citation type="submission" date="2023-04" db="EMBL/GenBank/DDBJ databases">
        <title>Genomic characterization of faba bean (Vicia faba) microsymbionts in Mexican soils.</title>
        <authorList>
            <person name="Rivera Orduna F.N."/>
            <person name="Guevara-Luna J."/>
            <person name="Yan J."/>
            <person name="Arroyo-Herrera I."/>
            <person name="Li Y."/>
            <person name="Vasquez-Murrieta M.S."/>
            <person name="Wang E.T."/>
        </authorList>
    </citation>
    <scope>NUCLEOTIDE SEQUENCE</scope>
    <source>
        <strain evidence="1">CH26</strain>
    </source>
</reference>
<dbReference type="GO" id="GO:0003824">
    <property type="term" value="F:catalytic activity"/>
    <property type="evidence" value="ECO:0007669"/>
    <property type="project" value="UniProtKB-ARBA"/>
</dbReference>
<evidence type="ECO:0000313" key="1">
    <source>
        <dbReference type="EMBL" id="MDR9777835.1"/>
    </source>
</evidence>
<feature type="non-terminal residue" evidence="1">
    <location>
        <position position="1"/>
    </location>
</feature>
<dbReference type="Proteomes" id="UP001268610">
    <property type="component" value="Unassembled WGS sequence"/>
</dbReference>
<protein>
    <recommendedName>
        <fullName evidence="3">Adenosine kinase</fullName>
    </recommendedName>
</protein>
<organism evidence="1 2">
    <name type="scientific">Rhizobium hidalgonense</name>
    <dbReference type="NCBI Taxonomy" id="1538159"/>
    <lineage>
        <taxon>Bacteria</taxon>
        <taxon>Pseudomonadati</taxon>
        <taxon>Pseudomonadota</taxon>
        <taxon>Alphaproteobacteria</taxon>
        <taxon>Hyphomicrobiales</taxon>
        <taxon>Rhizobiaceae</taxon>
        <taxon>Rhizobium/Agrobacterium group</taxon>
        <taxon>Rhizobium</taxon>
    </lineage>
</organism>
<dbReference type="Gene3D" id="3.30.1110.10">
    <property type="match status" value="1"/>
</dbReference>
<dbReference type="SUPFAM" id="SSF53613">
    <property type="entry name" value="Ribokinase-like"/>
    <property type="match status" value="1"/>
</dbReference>
<accession>A0AAJ2H1Q5</accession>
<name>A0AAJ2H1Q5_9HYPH</name>
<sequence length="93" mass="10218">NLDTFKAFNHWKPLLMSVDLYVIGNALVDLEYSVDDQFLQQHQLQKGTMQLAEQATQQQLLNHLSQHHAQEKASGGSAANSAVAYAAMGGSTF</sequence>